<accession>A7NH95</accession>
<evidence type="ECO:0000259" key="1">
    <source>
        <dbReference type="Pfam" id="PF01910"/>
    </source>
</evidence>
<dbReference type="STRING" id="383372.Rcas_0721"/>
<dbReference type="RefSeq" id="WP_012119272.1">
    <property type="nucleotide sequence ID" value="NC_009767.1"/>
</dbReference>
<feature type="domain" description="Thiamine-binding protein" evidence="1">
    <location>
        <begin position="12"/>
        <end position="73"/>
    </location>
</feature>
<proteinExistence type="predicted"/>
<dbReference type="eggNOG" id="COG0011">
    <property type="taxonomic scope" value="Bacteria"/>
</dbReference>
<dbReference type="EMBL" id="CP000804">
    <property type="protein sequence ID" value="ABU56842.1"/>
    <property type="molecule type" value="Genomic_DNA"/>
</dbReference>
<dbReference type="AlphaFoldDB" id="A7NH95"/>
<gene>
    <name evidence="2" type="ordered locus">Rcas_0721</name>
</gene>
<reference evidence="2 3" key="1">
    <citation type="submission" date="2007-08" db="EMBL/GenBank/DDBJ databases">
        <title>Complete sequence of Roseiflexus castenholzii DSM 13941.</title>
        <authorList>
            <consortium name="US DOE Joint Genome Institute"/>
            <person name="Copeland A."/>
            <person name="Lucas S."/>
            <person name="Lapidus A."/>
            <person name="Barry K."/>
            <person name="Glavina del Rio T."/>
            <person name="Dalin E."/>
            <person name="Tice H."/>
            <person name="Pitluck S."/>
            <person name="Thompson L.S."/>
            <person name="Brettin T."/>
            <person name="Bruce D."/>
            <person name="Detter J.C."/>
            <person name="Han C."/>
            <person name="Tapia R."/>
            <person name="Schmutz J."/>
            <person name="Larimer F."/>
            <person name="Land M."/>
            <person name="Hauser L."/>
            <person name="Kyrpides N."/>
            <person name="Mikhailova N."/>
            <person name="Bryant D.A."/>
            <person name="Hanada S."/>
            <person name="Tsukatani Y."/>
            <person name="Richardson P."/>
        </authorList>
    </citation>
    <scope>NUCLEOTIDE SEQUENCE [LARGE SCALE GENOMIC DNA]</scope>
    <source>
        <strain evidence="3">DSM 13941 / HLO8</strain>
    </source>
</reference>
<evidence type="ECO:0000313" key="2">
    <source>
        <dbReference type="EMBL" id="ABU56842.1"/>
    </source>
</evidence>
<protein>
    <recommendedName>
        <fullName evidence="1">Thiamine-binding protein domain-containing protein</fullName>
    </recommendedName>
</protein>
<dbReference type="InterPro" id="IPR002767">
    <property type="entry name" value="Thiamine_BP"/>
</dbReference>
<name>A7NH95_ROSCS</name>
<organism evidence="2 3">
    <name type="scientific">Roseiflexus castenholzii (strain DSM 13941 / HLO8)</name>
    <dbReference type="NCBI Taxonomy" id="383372"/>
    <lineage>
        <taxon>Bacteria</taxon>
        <taxon>Bacillati</taxon>
        <taxon>Chloroflexota</taxon>
        <taxon>Chloroflexia</taxon>
        <taxon>Chloroflexales</taxon>
        <taxon>Roseiflexineae</taxon>
        <taxon>Roseiflexaceae</taxon>
        <taxon>Roseiflexus</taxon>
    </lineage>
</organism>
<evidence type="ECO:0000313" key="3">
    <source>
        <dbReference type="Proteomes" id="UP000000263"/>
    </source>
</evidence>
<dbReference type="Gene3D" id="3.30.70.930">
    <property type="match status" value="1"/>
</dbReference>
<dbReference type="KEGG" id="rca:Rcas_0721"/>
<keyword evidence="3" id="KW-1185">Reference proteome</keyword>
<sequence length="92" mass="9798">MVHRDHPVGLTAQVSLYPLRQEHLSPAIDAALALWRERGLDVRPGAMSTLIAGEEATVWEALRAAFAAAAACGETVMVVTVSNACPWVSSTQ</sequence>
<dbReference type="HOGENOM" id="CLU_186928_0_0_0"/>
<dbReference type="OrthoDB" id="164222at2"/>
<dbReference type="Proteomes" id="UP000000263">
    <property type="component" value="Chromosome"/>
</dbReference>
<dbReference type="InterPro" id="IPR029756">
    <property type="entry name" value="MTH1187/YkoF-like"/>
</dbReference>
<dbReference type="Pfam" id="PF01910">
    <property type="entry name" value="Thiamine_BP"/>
    <property type="match status" value="1"/>
</dbReference>
<dbReference type="SUPFAM" id="SSF89957">
    <property type="entry name" value="MTH1187/YkoF-like"/>
    <property type="match status" value="1"/>
</dbReference>